<protein>
    <recommendedName>
        <fullName evidence="12">Alanine--tRNA ligase</fullName>
        <ecNumber evidence="12">6.1.1.7</ecNumber>
    </recommendedName>
    <alternativeName>
        <fullName evidence="12">Alanyl-tRNA synthetase</fullName>
        <shortName evidence="12">AlaRS</shortName>
    </alternativeName>
</protein>
<dbReference type="GO" id="GO:0002161">
    <property type="term" value="F:aminoacyl-tRNA deacylase activity"/>
    <property type="evidence" value="ECO:0007669"/>
    <property type="project" value="TreeGrafter"/>
</dbReference>
<dbReference type="Pfam" id="PF01411">
    <property type="entry name" value="tRNA-synt_2c"/>
    <property type="match status" value="1"/>
</dbReference>
<evidence type="ECO:0000256" key="5">
    <source>
        <dbReference type="ARBA" id="ARBA00022741"/>
    </source>
</evidence>
<dbReference type="InterPro" id="IPR018165">
    <property type="entry name" value="Ala-tRNA-synth_IIc_core"/>
</dbReference>
<evidence type="ECO:0000256" key="11">
    <source>
        <dbReference type="ARBA" id="ARBA00048300"/>
    </source>
</evidence>
<feature type="binding site" evidence="12">
    <location>
        <position position="707"/>
    </location>
    <ligand>
        <name>Zn(2+)</name>
        <dbReference type="ChEBI" id="CHEBI:29105"/>
    </ligand>
</feature>
<dbReference type="PRINTS" id="PR00980">
    <property type="entry name" value="TRNASYNTHALA"/>
</dbReference>
<evidence type="ECO:0000259" key="14">
    <source>
        <dbReference type="PROSITE" id="PS50860"/>
    </source>
</evidence>
<evidence type="ECO:0000256" key="4">
    <source>
        <dbReference type="ARBA" id="ARBA00022723"/>
    </source>
</evidence>
<dbReference type="InterPro" id="IPR045864">
    <property type="entry name" value="aa-tRNA-synth_II/BPL/LPL"/>
</dbReference>
<dbReference type="FunFam" id="3.30.980.10:FF:000004">
    <property type="entry name" value="Alanine--tRNA ligase, cytoplasmic"/>
    <property type="match status" value="2"/>
</dbReference>
<dbReference type="EMBL" id="JACAZI010000034">
    <property type="protein sequence ID" value="KAF7329036.1"/>
    <property type="molecule type" value="Genomic_DNA"/>
</dbReference>
<comment type="catalytic activity">
    <reaction evidence="11 12">
        <text>tRNA(Ala) + L-alanine + ATP = L-alanyl-tRNA(Ala) + AMP + diphosphate</text>
        <dbReference type="Rhea" id="RHEA:12540"/>
        <dbReference type="Rhea" id="RHEA-COMP:9657"/>
        <dbReference type="Rhea" id="RHEA-COMP:9923"/>
        <dbReference type="ChEBI" id="CHEBI:30616"/>
        <dbReference type="ChEBI" id="CHEBI:33019"/>
        <dbReference type="ChEBI" id="CHEBI:57972"/>
        <dbReference type="ChEBI" id="CHEBI:78442"/>
        <dbReference type="ChEBI" id="CHEBI:78497"/>
        <dbReference type="ChEBI" id="CHEBI:456215"/>
        <dbReference type="EC" id="6.1.1.7"/>
    </reaction>
</comment>
<comment type="subunit">
    <text evidence="12">Monomer.</text>
</comment>
<dbReference type="PANTHER" id="PTHR11777:SF9">
    <property type="entry name" value="ALANINE--TRNA LIGASE, CYTOPLASMIC"/>
    <property type="match status" value="1"/>
</dbReference>
<dbReference type="InterPro" id="IPR018163">
    <property type="entry name" value="Thr/Ala-tRNA-synth_IIc_edit"/>
</dbReference>
<dbReference type="EC" id="6.1.1.7" evidence="12"/>
<evidence type="ECO:0000256" key="2">
    <source>
        <dbReference type="ARBA" id="ARBA00022555"/>
    </source>
</evidence>
<keyword evidence="8 12" id="KW-0694">RNA-binding</keyword>
<evidence type="ECO:0000256" key="9">
    <source>
        <dbReference type="ARBA" id="ARBA00022917"/>
    </source>
</evidence>
<dbReference type="Gene3D" id="3.30.930.10">
    <property type="entry name" value="Bira Bifunctional Protein, Domain 2"/>
    <property type="match status" value="1"/>
</dbReference>
<keyword evidence="6 12" id="KW-0862">Zinc</keyword>
<evidence type="ECO:0000256" key="6">
    <source>
        <dbReference type="ARBA" id="ARBA00022833"/>
    </source>
</evidence>
<keyword evidence="2 12" id="KW-0820">tRNA-binding</keyword>
<dbReference type="InterPro" id="IPR023033">
    <property type="entry name" value="Ala_tRNA_ligase_euk/bac"/>
</dbReference>
<dbReference type="InterPro" id="IPR009000">
    <property type="entry name" value="Transl_B-barrel_sf"/>
</dbReference>
<dbReference type="Gene3D" id="2.40.30.130">
    <property type="match status" value="1"/>
</dbReference>
<dbReference type="SUPFAM" id="SSF101353">
    <property type="entry name" value="Putative anticodon-binding domain of alanyl-tRNA synthetase (AlaRS)"/>
    <property type="match status" value="1"/>
</dbReference>
<dbReference type="Gene3D" id="3.30.980.10">
    <property type="entry name" value="Threonyl-trna Synthetase, Chain A, domain 2"/>
    <property type="match status" value="2"/>
</dbReference>
<feature type="binding site" evidence="12">
    <location>
        <position position="600"/>
    </location>
    <ligand>
        <name>Zn(2+)</name>
        <dbReference type="ChEBI" id="CHEBI:29105"/>
    </ligand>
</feature>
<evidence type="ECO:0000256" key="13">
    <source>
        <dbReference type="SAM" id="MobiDB-lite"/>
    </source>
</evidence>
<dbReference type="PROSITE" id="PS50860">
    <property type="entry name" value="AA_TRNA_LIGASE_II_ALA"/>
    <property type="match status" value="1"/>
</dbReference>
<feature type="binding site" evidence="12">
    <location>
        <position position="604"/>
    </location>
    <ligand>
        <name>Zn(2+)</name>
        <dbReference type="ChEBI" id="CHEBI:29105"/>
    </ligand>
</feature>
<comment type="cofactor">
    <cofactor evidence="12">
        <name>Zn(2+)</name>
        <dbReference type="ChEBI" id="CHEBI:29105"/>
    </cofactor>
    <text evidence="12">Binds 1 zinc ion per subunit.</text>
</comment>
<dbReference type="GO" id="GO:0004813">
    <property type="term" value="F:alanine-tRNA ligase activity"/>
    <property type="evidence" value="ECO:0007669"/>
    <property type="project" value="UniProtKB-UniRule"/>
</dbReference>
<dbReference type="InterPro" id="IPR050058">
    <property type="entry name" value="Ala-tRNA_ligase"/>
</dbReference>
<dbReference type="SUPFAM" id="SSF55681">
    <property type="entry name" value="Class II aaRS and biotin synthetases"/>
    <property type="match status" value="1"/>
</dbReference>
<dbReference type="SUPFAM" id="SSF55186">
    <property type="entry name" value="ThrRS/AlaRS common domain"/>
    <property type="match status" value="1"/>
</dbReference>
<dbReference type="SUPFAM" id="SSF50447">
    <property type="entry name" value="Translation proteins"/>
    <property type="match status" value="1"/>
</dbReference>
<dbReference type="Pfam" id="PF07973">
    <property type="entry name" value="tRNA_SAD"/>
    <property type="match status" value="1"/>
</dbReference>
<feature type="compositionally biased region" description="Basic and acidic residues" evidence="13">
    <location>
        <begin position="966"/>
        <end position="979"/>
    </location>
</feature>
<evidence type="ECO:0000256" key="3">
    <source>
        <dbReference type="ARBA" id="ARBA00022598"/>
    </source>
</evidence>
<feature type="domain" description="Alanyl-transfer RNA synthetases family profile" evidence="14">
    <location>
        <begin position="7"/>
        <end position="746"/>
    </location>
</feature>
<dbReference type="GO" id="GO:0005739">
    <property type="term" value="C:mitochondrion"/>
    <property type="evidence" value="ECO:0007669"/>
    <property type="project" value="UniProtKB-SubCell"/>
</dbReference>
<comment type="function">
    <text evidence="12">Catalyzes the attachment of alanine to tRNA(Ala) in a two-step reaction: alanine is first activated by ATP to form Ala-AMP and then transferred to the acceptor end of tRNA(Ala). Also edits incorrectly charged tRNA(Ala) via its editing domain.</text>
</comment>
<dbReference type="FunFam" id="3.30.930.10:FF:000011">
    <property type="entry name" value="Alanine--tRNA ligase, cytoplasmic"/>
    <property type="match status" value="1"/>
</dbReference>
<dbReference type="InterPro" id="IPR012947">
    <property type="entry name" value="tRNA_SAD"/>
</dbReference>
<dbReference type="InterPro" id="IPR002318">
    <property type="entry name" value="Ala-tRNA-lgiase_IIc"/>
</dbReference>
<dbReference type="SMART" id="SM00863">
    <property type="entry name" value="tRNA_SAD"/>
    <property type="match status" value="1"/>
</dbReference>
<evidence type="ECO:0000313" key="16">
    <source>
        <dbReference type="Proteomes" id="UP000620124"/>
    </source>
</evidence>
<keyword evidence="7 12" id="KW-0067">ATP-binding</keyword>
<accession>A0A8H7C9K9</accession>
<keyword evidence="9 12" id="KW-0648">Protein biosynthesis</keyword>
<comment type="domain">
    <text evidence="12">Consists of three domains; the N-terminal catalytic domain, the editing domain and the C-terminal C-Ala domain. The editing domain removes incorrectly charged amino acids, while the C-Ala domain, along with tRNA(Ala), serves as a bridge to cooperatively bring together the editing and aminoacylation centers thus stimulating deacylation of misacylated tRNAs.</text>
</comment>
<dbReference type="Proteomes" id="UP000620124">
    <property type="component" value="Unassembled WGS sequence"/>
</dbReference>
<dbReference type="InterPro" id="IPR018162">
    <property type="entry name" value="Ala-tRNA-ligase_IIc_anticod-bd"/>
</dbReference>
<feature type="binding site" evidence="12">
    <location>
        <position position="703"/>
    </location>
    <ligand>
        <name>Zn(2+)</name>
        <dbReference type="ChEBI" id="CHEBI:29105"/>
    </ligand>
</feature>
<dbReference type="PANTHER" id="PTHR11777">
    <property type="entry name" value="ALANYL-TRNA SYNTHETASE"/>
    <property type="match status" value="1"/>
</dbReference>
<dbReference type="NCBIfam" id="TIGR00344">
    <property type="entry name" value="alaS"/>
    <property type="match status" value="1"/>
</dbReference>
<proteinExistence type="inferred from homology"/>
<dbReference type="GO" id="GO:0008270">
    <property type="term" value="F:zinc ion binding"/>
    <property type="evidence" value="ECO:0007669"/>
    <property type="project" value="UniProtKB-UniRule"/>
</dbReference>
<dbReference type="GO" id="GO:0070143">
    <property type="term" value="P:mitochondrial alanyl-tRNA aminoacylation"/>
    <property type="evidence" value="ECO:0007669"/>
    <property type="project" value="UniProtKB-UniRule"/>
</dbReference>
<comment type="caution">
    <text evidence="15">The sequence shown here is derived from an EMBL/GenBank/DDBJ whole genome shotgun (WGS) entry which is preliminary data.</text>
</comment>
<reference evidence="15" key="1">
    <citation type="submission" date="2020-05" db="EMBL/GenBank/DDBJ databases">
        <title>Mycena genomes resolve the evolution of fungal bioluminescence.</title>
        <authorList>
            <person name="Tsai I.J."/>
        </authorList>
    </citation>
    <scope>NUCLEOTIDE SEQUENCE</scope>
    <source>
        <strain evidence="15">CCC161011</strain>
    </source>
</reference>
<dbReference type="InterPro" id="IPR018164">
    <property type="entry name" value="Ala-tRNA-synth_IIc_N"/>
</dbReference>
<dbReference type="OrthoDB" id="2423964at2759"/>
<keyword evidence="10 12" id="KW-0030">Aminoacyl-tRNA synthetase</keyword>
<feature type="region of interest" description="Disordered" evidence="13">
    <location>
        <begin position="923"/>
        <end position="998"/>
    </location>
</feature>
<evidence type="ECO:0000256" key="12">
    <source>
        <dbReference type="HAMAP-Rule" id="MF_03133"/>
    </source>
</evidence>
<evidence type="ECO:0000256" key="1">
    <source>
        <dbReference type="ARBA" id="ARBA00008429"/>
    </source>
</evidence>
<name>A0A8H7C9K9_9AGAR</name>
<comment type="subcellular location">
    <subcellularLocation>
        <location evidence="12">Mitochondrion</location>
    </subcellularLocation>
    <subcellularLocation>
        <location evidence="12">Cytoplasm</location>
    </subcellularLocation>
</comment>
<organism evidence="15 16">
    <name type="scientific">Mycena venus</name>
    <dbReference type="NCBI Taxonomy" id="2733690"/>
    <lineage>
        <taxon>Eukaryota</taxon>
        <taxon>Fungi</taxon>
        <taxon>Dikarya</taxon>
        <taxon>Basidiomycota</taxon>
        <taxon>Agaricomycotina</taxon>
        <taxon>Agaricomycetes</taxon>
        <taxon>Agaricomycetidae</taxon>
        <taxon>Agaricales</taxon>
        <taxon>Marasmiineae</taxon>
        <taxon>Mycenaceae</taxon>
        <taxon>Mycena</taxon>
    </lineage>
</organism>
<evidence type="ECO:0000256" key="8">
    <source>
        <dbReference type="ARBA" id="ARBA00022884"/>
    </source>
</evidence>
<dbReference type="HAMAP" id="MF_00036_B">
    <property type="entry name" value="Ala_tRNA_synth_B"/>
    <property type="match status" value="1"/>
</dbReference>
<evidence type="ECO:0000313" key="15">
    <source>
        <dbReference type="EMBL" id="KAF7329036.1"/>
    </source>
</evidence>
<dbReference type="GO" id="GO:0000049">
    <property type="term" value="F:tRNA binding"/>
    <property type="evidence" value="ECO:0007669"/>
    <property type="project" value="UniProtKB-KW"/>
</dbReference>
<keyword evidence="5 12" id="KW-0547">Nucleotide-binding</keyword>
<evidence type="ECO:0000256" key="7">
    <source>
        <dbReference type="ARBA" id="ARBA00022840"/>
    </source>
</evidence>
<keyword evidence="4 12" id="KW-0479">Metal-binding</keyword>
<dbReference type="GO" id="GO:0005524">
    <property type="term" value="F:ATP binding"/>
    <property type="evidence" value="ECO:0007669"/>
    <property type="project" value="UniProtKB-UniRule"/>
</dbReference>
<evidence type="ECO:0000256" key="10">
    <source>
        <dbReference type="ARBA" id="ARBA00023146"/>
    </source>
</evidence>
<keyword evidence="16" id="KW-1185">Reference proteome</keyword>
<sequence length="1332" mass="148731">MDEVEFWTSDRIRSEFFNYFRNKNHTFVPSSSTIPLNDPSLLFANAGMNQFKPIFLGTVDPRSEMATLKRAFNSQKCVRAGGKHNDLDNIGKSSYHHTFFEMLGNWSFGDYFKKESIAQSWEVLTAVYKLPKDQIYATYFEGDAENGLEPDLEAKQYWLEQGMAEDHIVPGSSKDNFWEMGKTGPCGPSSEIFFDCVGGRNASHIVNQDDPNVIEIWNNVFIQFNRESDGSLRPLPSKHIDTGLGLERLVYVLQNKRSTYDTDLFLPILTRIQHLTRIRPYEGRFGSIDTDGIDTAYRIVADHVRSLTFILSDGGIPGSVGSGYVLRHILRRGALTARNKLGVTLGSFFSSLIPVVLESLGHIYPEITQRTKEMQEILDSEERAFSQILEKGEKLFQQVTSRAIQQNATEIGGGDVWRLYDTFGFPVDLTRFMAEQLGLGIDEVGFEIAKARSRESSTVSPVGLTQGVALTVHDIAYLRDNFKLEATDDASKHELSTISATVKSIVCDGRFISSTSDILSGTSTGVVLDRTNFFSESGGQIYDTGKIHIGHQCEFEVEQVHSYGGYTLHVGCVRKGTLNVGDTVTSSYDADRRTAICNNHTATHILNLSIRDVLPGPSDQKGSLVVPEKLRFDFQHDGPVALPELSKIEANSLETALKIPGVRAVFGENYPDPVRVVSIGRSLDEILADIENSEWRNFSVELCGGTHVPNTAQIENFVIIEESGVAKGIRRITAVTGSEARNAIGVAVELDARLYRFEGNCWILILVPQEITQANISVVKKNEFKERLTLLRKSMQKRLKDSQNEYLKAGVNVVQKYFEEHPNSEVYIGVLETNENPKALREIISRIEILDKVFYLFSVDESGTKIVHANWIPSRLRDRGKGGKQWMESVTAVIGGTNWGDEESAQGVGLNSENLVTAIETTLGPQRQPRLSHGAGGLAGVKRSGKKAGRTLDERGSFPRPSSVDAPHHHDKVEHLEQRTKKRPANKQTASDAGRRGPLLRPNRLVEERYAVRKALDSIVFYPILTVPPEIIEEIFIFCLPDDSEGPFVADPKLAPLVLLRICRKWRDIALSAPRLWSSIRVNLRSQCFQNSLPLLECWLTRARTRPLSVAVVYMNYEENPSPDSLIESLTRSSEQWQDVRLELPFKDLQRLNRIEGKVPLLRKLFIGPTDAYFAGMQGMRITPITAFSVAPCCCEATSLSVCECLEILEASPALVECTLSLRQSFDTAHASRIPPLEHLQVLILRTSGFHADLLHCLTLPVLRELQFHVAPSNPNEDSLAKVTSFLERSGAACSLKEIHFSGIMDLYASQVIRDLVANGTRLGPPIDFKRR</sequence>
<dbReference type="FunFam" id="2.40.30.130:FF:000004">
    <property type="entry name" value="Alanine--tRNA ligase"/>
    <property type="match status" value="1"/>
</dbReference>
<dbReference type="CDD" id="cd00673">
    <property type="entry name" value="AlaRS_core"/>
    <property type="match status" value="1"/>
</dbReference>
<keyword evidence="3 12" id="KW-0436">Ligase</keyword>
<keyword evidence="12" id="KW-0496">Mitochondrion</keyword>
<comment type="similarity">
    <text evidence="1">Belongs to the class-II aminoacyl-tRNA synthetase family. Alax-L subfamily.</text>
</comment>
<gene>
    <name evidence="12" type="primary">ALA1</name>
    <name evidence="15" type="ORF">MVEN_02533700</name>
</gene>
<keyword evidence="12" id="KW-0963">Cytoplasm</keyword>